<dbReference type="FunCoup" id="A0A5K4FA45">
    <property type="interactions" value="1"/>
</dbReference>
<evidence type="ECO:0000256" key="14">
    <source>
        <dbReference type="SAM" id="SignalP"/>
    </source>
</evidence>
<evidence type="ECO:0000256" key="11">
    <source>
        <dbReference type="ARBA" id="ARBA00023303"/>
    </source>
</evidence>
<evidence type="ECO:0000256" key="13">
    <source>
        <dbReference type="SAM" id="Phobius"/>
    </source>
</evidence>
<dbReference type="SMR" id="A0A5K4FA45"/>
<feature type="transmembrane region" description="Helical" evidence="13">
    <location>
        <begin position="911"/>
        <end position="933"/>
    </location>
</feature>
<keyword evidence="2" id="KW-0813">Transport</keyword>
<dbReference type="InterPro" id="IPR052076">
    <property type="entry name" value="TRP_cation_channel"/>
</dbReference>
<evidence type="ECO:0000313" key="17">
    <source>
        <dbReference type="WBParaSite" id="Smp_342190.1"/>
    </source>
</evidence>
<accession>A0A5K4FA45</accession>
<evidence type="ECO:0000256" key="12">
    <source>
        <dbReference type="PROSITE-ProRule" id="PRU00023"/>
    </source>
</evidence>
<name>A0A5K4FA45_SCHMA</name>
<feature type="transmembrane region" description="Helical" evidence="13">
    <location>
        <begin position="1022"/>
        <end position="1041"/>
    </location>
</feature>
<feature type="transmembrane region" description="Helical" evidence="13">
    <location>
        <begin position="960"/>
        <end position="978"/>
    </location>
</feature>
<feature type="repeat" description="ANK" evidence="12">
    <location>
        <begin position="201"/>
        <end position="233"/>
    </location>
</feature>
<keyword evidence="16" id="KW-1185">Reference proteome</keyword>
<keyword evidence="4 13" id="KW-0812">Transmembrane</keyword>
<keyword evidence="10" id="KW-0325">Glycoprotein</keyword>
<dbReference type="Pfam" id="PF00520">
    <property type="entry name" value="Ion_trans"/>
    <property type="match status" value="1"/>
</dbReference>
<keyword evidence="5" id="KW-0677">Repeat</keyword>
<reference evidence="17" key="2">
    <citation type="submission" date="2019-11" db="UniProtKB">
        <authorList>
            <consortium name="WormBaseParasite"/>
        </authorList>
    </citation>
    <scope>IDENTIFICATION</scope>
    <source>
        <strain evidence="17">Puerto Rican</strain>
    </source>
</reference>
<feature type="repeat" description="ANK" evidence="12">
    <location>
        <begin position="301"/>
        <end position="333"/>
    </location>
</feature>
<dbReference type="PROSITE" id="PS50297">
    <property type="entry name" value="ANK_REP_REGION"/>
    <property type="match status" value="7"/>
</dbReference>
<organism evidence="16 17">
    <name type="scientific">Schistosoma mansoni</name>
    <name type="common">Blood fluke</name>
    <dbReference type="NCBI Taxonomy" id="6183"/>
    <lineage>
        <taxon>Eukaryota</taxon>
        <taxon>Metazoa</taxon>
        <taxon>Spiralia</taxon>
        <taxon>Lophotrochozoa</taxon>
        <taxon>Platyhelminthes</taxon>
        <taxon>Trematoda</taxon>
        <taxon>Digenea</taxon>
        <taxon>Strigeidida</taxon>
        <taxon>Schistosomatoidea</taxon>
        <taxon>Schistosomatidae</taxon>
        <taxon>Schistosoma</taxon>
    </lineage>
</organism>
<feature type="transmembrane region" description="Helical" evidence="13">
    <location>
        <begin position="1053"/>
        <end position="1081"/>
    </location>
</feature>
<dbReference type="SMART" id="SM00248">
    <property type="entry name" value="ANK"/>
    <property type="match status" value="15"/>
</dbReference>
<dbReference type="InterPro" id="IPR005821">
    <property type="entry name" value="Ion_trans_dom"/>
</dbReference>
<dbReference type="AlphaFoldDB" id="A0A5K4FA45"/>
<evidence type="ECO:0000256" key="7">
    <source>
        <dbReference type="ARBA" id="ARBA00023043"/>
    </source>
</evidence>
<keyword evidence="7 12" id="KW-0040">ANK repeat</keyword>
<evidence type="ECO:0000256" key="2">
    <source>
        <dbReference type="ARBA" id="ARBA00022448"/>
    </source>
</evidence>
<evidence type="ECO:0000256" key="10">
    <source>
        <dbReference type="ARBA" id="ARBA00023180"/>
    </source>
</evidence>
<feature type="repeat" description="ANK" evidence="12">
    <location>
        <begin position="615"/>
        <end position="647"/>
    </location>
</feature>
<evidence type="ECO:0000256" key="6">
    <source>
        <dbReference type="ARBA" id="ARBA00022989"/>
    </source>
</evidence>
<keyword evidence="8" id="KW-0406">Ion transport</keyword>
<feature type="repeat" description="ANK" evidence="12">
    <location>
        <begin position="510"/>
        <end position="542"/>
    </location>
</feature>
<evidence type="ECO:0000256" key="8">
    <source>
        <dbReference type="ARBA" id="ARBA00023065"/>
    </source>
</evidence>
<evidence type="ECO:0000256" key="5">
    <source>
        <dbReference type="ARBA" id="ARBA00022737"/>
    </source>
</evidence>
<dbReference type="Gene3D" id="1.25.40.20">
    <property type="entry name" value="Ankyrin repeat-containing domain"/>
    <property type="match status" value="3"/>
</dbReference>
<dbReference type="Proteomes" id="UP000008854">
    <property type="component" value="Unassembled WGS sequence"/>
</dbReference>
<feature type="chain" id="PRO_5024284047" evidence="14">
    <location>
        <begin position="22"/>
        <end position="1335"/>
    </location>
</feature>
<reference evidence="16" key="1">
    <citation type="journal article" date="2012" name="PLoS Negl. Trop. Dis.">
        <title>A systematically improved high quality genome and transcriptome of the human blood fluke Schistosoma mansoni.</title>
        <authorList>
            <person name="Protasio A.V."/>
            <person name="Tsai I.J."/>
            <person name="Babbage A."/>
            <person name="Nichol S."/>
            <person name="Hunt M."/>
            <person name="Aslett M.A."/>
            <person name="De Silva N."/>
            <person name="Velarde G.S."/>
            <person name="Anderson T.J."/>
            <person name="Clark R.C."/>
            <person name="Davidson C."/>
            <person name="Dillon G.P."/>
            <person name="Holroyd N.E."/>
            <person name="LoVerde P.T."/>
            <person name="Lloyd C."/>
            <person name="McQuillan J."/>
            <person name="Oliveira G."/>
            <person name="Otto T.D."/>
            <person name="Parker-Manuel S.J."/>
            <person name="Quail M.A."/>
            <person name="Wilson R.A."/>
            <person name="Zerlotini A."/>
            <person name="Dunne D.W."/>
            <person name="Berriman M."/>
        </authorList>
    </citation>
    <scope>NUCLEOTIDE SEQUENCE [LARGE SCALE GENOMIC DNA]</scope>
    <source>
        <strain evidence="16">Puerto Rican</strain>
    </source>
</reference>
<comment type="subcellular location">
    <subcellularLocation>
        <location evidence="1">Membrane</location>
        <topology evidence="1">Multi-pass membrane protein</topology>
    </subcellularLocation>
</comment>
<sequence length="1335" mass="153140">MNVLIVHLLSITEMLLTVVLFSYHPNTNPITDINVTKVQELEHQITPHLNIINRNSFINRKRSNEQTYIHYLDTKILTLLNSRKSSKLYPSFNENIDNYGITLDEAQLLAAETLKKLDQIKSRVKSNRVYCCCCCCHGNNYHKKCINNKINPEENLIYIINRDEILENPNLIFNYVKTNETERLGEILAYNPFIINQCDSNQRTLLHYAAMKGYLDCASVLVAHKARINEPDQNGNLPIHLAVKEGHLLVVRYLLSVNADPTKPNKNGLLPIHIACEKNYYSILKALLESDNVSVNAEGERGASPLHYCCIHDSVECMEILLNKGANIFAYDLEHTYPVHVAIANVSRKCLNLLFKMEAYLKVHHLNQPIKSQRTKSSFNIDTQRTHVLCNTTTTTNNNSSIVKYDIKKKSVDFNQFNYYLNQQNNDKENNLINLTDCEGETPLHAAVTSGNSDMVKFCLEHNAFILAKQNDDSTPVHYACMKGDLECVQLMFESDPSIKSIVFIMPDKNGYTPLHLAAVYNHEKLVTYLVEQGSPLEMTETNGWTPLLLAAMKGALQTCIQLLRLGANPNAHDSSNRNLVHLLMLFQGPGIRTVLPELNDEELFKRLVNEKDKYGTTPLHYSTKMGNLGATIAFVLRGASALERDNERNTSLHTAAYYGRLHTCEKLLATPHGIRAMNCPDAIGRLPLHVAVEHGHIEIVKMFLDRGCLFRKCHLGNTPLHYVSIGGCIKICKLLLQSSPSLLNQTNFHGMTALHYAAKENNAEVLDYLLTSKAKILPDNDGIYFVTYALQRRNYETMKAIVTHSRWLELHEMLDNTSQCPVDGFIRNMPSMCKLVLDQCIKEIGTKNTLDHEIFYDFSILQRPMNPSEKTPQDPMKRIKLMVELKREELLIHPLCKAYLERKWQTYGRWVQLCVSVYYAVLLLAITCLVLGHSPIHHIENIDNMSNCSELFYETPTRSYIFSTIASMILVLTALDLNIKIWQLLTQKYEYFKDWNNYLEFLLNALAMSYSALTLKNQLNYNYIELGVIVMFLAWFNFLLQMMRFKHVGIFVVMFLHVFATVGKCLVVFSVVFIAFALSFHVLFRAPHYSENITLLLSSPSSSNKSIINQCFPIINNIQLINKTKSLEIKPFQYIGLSLFKTLMMMLGEYEHTTTIIEPFIGNHLLTLNYPMITFFFYTTFVFLVPIILMNLLIGLAVGDIENVRRSAFQHLISQQVYWLADLEPKLTRIFRSKLYQSNWKKKTKLNKTTGFLDKSGSEMTYEENLIQKYLKETIKKLTSIDKETKLQTTRMAEIIEKLEIRSKEFSIDEGVYPREVSGFDPIMEMDYTRNLNP</sequence>
<feature type="repeat" description="ANK" evidence="12">
    <location>
        <begin position="234"/>
        <end position="266"/>
    </location>
</feature>
<dbReference type="InParanoid" id="A0A5K4FA45"/>
<feature type="repeat" description="ANK" evidence="12">
    <location>
        <begin position="543"/>
        <end position="575"/>
    </location>
</feature>
<dbReference type="Pfam" id="PF12796">
    <property type="entry name" value="Ank_2"/>
    <property type="match status" value="6"/>
</dbReference>
<dbReference type="WBParaSite" id="Smp_342190.1">
    <property type="protein sequence ID" value="Smp_342190.1"/>
    <property type="gene ID" value="Smp_342190"/>
</dbReference>
<dbReference type="PANTHER" id="PTHR47143">
    <property type="entry name" value="TRANSIENT RECEPTOR POTENTIAL CATION CHANNEL PROTEIN PAINLESS"/>
    <property type="match status" value="1"/>
</dbReference>
<keyword evidence="6 13" id="KW-1133">Transmembrane helix</keyword>
<evidence type="ECO:0000259" key="15">
    <source>
        <dbReference type="Pfam" id="PF00520"/>
    </source>
</evidence>
<dbReference type="InterPro" id="IPR002110">
    <property type="entry name" value="Ankyrin_rpt"/>
</dbReference>
<feature type="repeat" description="ANK" evidence="12">
    <location>
        <begin position="684"/>
        <end position="708"/>
    </location>
</feature>
<evidence type="ECO:0000256" key="3">
    <source>
        <dbReference type="ARBA" id="ARBA00022606"/>
    </source>
</evidence>
<feature type="repeat" description="ANK" evidence="12">
    <location>
        <begin position="750"/>
        <end position="782"/>
    </location>
</feature>
<dbReference type="STRING" id="6183.A0A5K4FA45"/>
<keyword evidence="14" id="KW-0732">Signal</keyword>
<keyword evidence="3" id="KW-0716">Sensory transduction</keyword>
<dbReference type="PROSITE" id="PS50088">
    <property type="entry name" value="ANK_REPEAT"/>
    <property type="match status" value="9"/>
</dbReference>
<dbReference type="GO" id="GO:0005216">
    <property type="term" value="F:monoatomic ion channel activity"/>
    <property type="evidence" value="ECO:0007669"/>
    <property type="project" value="InterPro"/>
</dbReference>
<dbReference type="InterPro" id="IPR036770">
    <property type="entry name" value="Ankyrin_rpt-contain_sf"/>
</dbReference>
<evidence type="ECO:0000313" key="16">
    <source>
        <dbReference type="Proteomes" id="UP000008854"/>
    </source>
</evidence>
<feature type="repeat" description="ANK" evidence="12">
    <location>
        <begin position="439"/>
        <end position="471"/>
    </location>
</feature>
<dbReference type="PANTHER" id="PTHR47143:SF1">
    <property type="entry name" value="ION_TRANS DOMAIN-CONTAINING PROTEIN"/>
    <property type="match status" value="1"/>
</dbReference>
<feature type="transmembrane region" description="Helical" evidence="13">
    <location>
        <begin position="1176"/>
        <end position="1199"/>
    </location>
</feature>
<protein>
    <submittedName>
        <fullName evidence="17">TRPA</fullName>
    </submittedName>
</protein>
<evidence type="ECO:0000256" key="4">
    <source>
        <dbReference type="ARBA" id="ARBA00022692"/>
    </source>
</evidence>
<keyword evidence="9 13" id="KW-0472">Membrane</keyword>
<dbReference type="GO" id="GO:1902495">
    <property type="term" value="C:transmembrane transporter complex"/>
    <property type="evidence" value="ECO:0007669"/>
    <property type="project" value="TreeGrafter"/>
</dbReference>
<evidence type="ECO:0000256" key="9">
    <source>
        <dbReference type="ARBA" id="ARBA00023136"/>
    </source>
</evidence>
<feature type="domain" description="Ion transport" evidence="15">
    <location>
        <begin position="947"/>
        <end position="1208"/>
    </location>
</feature>
<proteinExistence type="predicted"/>
<dbReference type="SUPFAM" id="SSF48403">
    <property type="entry name" value="Ankyrin repeat"/>
    <property type="match status" value="3"/>
</dbReference>
<feature type="signal peptide" evidence="14">
    <location>
        <begin position="1"/>
        <end position="21"/>
    </location>
</feature>
<keyword evidence="11" id="KW-0407">Ion channel</keyword>
<evidence type="ECO:0000256" key="1">
    <source>
        <dbReference type="ARBA" id="ARBA00004141"/>
    </source>
</evidence>